<evidence type="ECO:0000256" key="8">
    <source>
        <dbReference type="SAM" id="MobiDB-lite"/>
    </source>
</evidence>
<dbReference type="PIRSF" id="PIRSF006603">
    <property type="entry name" value="DinF"/>
    <property type="match status" value="1"/>
</dbReference>
<evidence type="ECO:0000256" key="1">
    <source>
        <dbReference type="ARBA" id="ARBA00004651"/>
    </source>
</evidence>
<reference evidence="10 11" key="1">
    <citation type="journal article" date="2012" name="J. Bacteriol.">
        <title>Draft Genome Sequence of Turicella otitidis ATCC 51513, Isolated from Middle Ear Fluid from a Child with Otitis Media.</title>
        <authorList>
            <person name="Brinkrolf K."/>
            <person name="Schneider J."/>
            <person name="Knecht M."/>
            <person name="Ruckert C."/>
            <person name="Tauch A."/>
        </authorList>
    </citation>
    <scope>NUCLEOTIDE SEQUENCE [LARGE SCALE GENOMIC DNA]</scope>
    <source>
        <strain evidence="10 11">ATCC 51513</strain>
    </source>
</reference>
<dbReference type="CDD" id="cd13136">
    <property type="entry name" value="MATE_DinF_like"/>
    <property type="match status" value="1"/>
</dbReference>
<dbReference type="PANTHER" id="PTHR42893">
    <property type="entry name" value="PROTEIN DETOXIFICATION 44, CHLOROPLASTIC-RELATED"/>
    <property type="match status" value="1"/>
</dbReference>
<feature type="transmembrane region" description="Helical" evidence="9">
    <location>
        <begin position="78"/>
        <end position="98"/>
    </location>
</feature>
<evidence type="ECO:0000256" key="2">
    <source>
        <dbReference type="ARBA" id="ARBA00010199"/>
    </source>
</evidence>
<dbReference type="PANTHER" id="PTHR42893:SF46">
    <property type="entry name" value="PROTEIN DETOXIFICATION 44, CHLOROPLASTIC"/>
    <property type="match status" value="1"/>
</dbReference>
<feature type="transmembrane region" description="Helical" evidence="9">
    <location>
        <begin position="298"/>
        <end position="321"/>
    </location>
</feature>
<evidence type="ECO:0000256" key="9">
    <source>
        <dbReference type="SAM" id="Phobius"/>
    </source>
</evidence>
<dbReference type="Pfam" id="PF01554">
    <property type="entry name" value="MatE"/>
    <property type="match status" value="2"/>
</dbReference>
<organism evidence="10 11">
    <name type="scientific">Corynebacterium otitidis ATCC 51513</name>
    <dbReference type="NCBI Taxonomy" id="883169"/>
    <lineage>
        <taxon>Bacteria</taxon>
        <taxon>Bacillati</taxon>
        <taxon>Actinomycetota</taxon>
        <taxon>Actinomycetes</taxon>
        <taxon>Mycobacteriales</taxon>
        <taxon>Corynebacteriaceae</taxon>
        <taxon>Corynebacterium</taxon>
    </lineage>
</organism>
<proteinExistence type="inferred from homology"/>
<comment type="subcellular location">
    <subcellularLocation>
        <location evidence="1">Cell membrane</location>
        <topology evidence="1">Multi-pass membrane protein</topology>
    </subcellularLocation>
</comment>
<keyword evidence="5 9" id="KW-0812">Transmembrane</keyword>
<feature type="transmembrane region" description="Helical" evidence="9">
    <location>
        <begin position="443"/>
        <end position="462"/>
    </location>
</feature>
<name>I7L8B7_9CORY</name>
<accession>I7L8B7</accession>
<keyword evidence="6 9" id="KW-1133">Transmembrane helix</keyword>
<dbReference type="GO" id="GO:0005886">
    <property type="term" value="C:plasma membrane"/>
    <property type="evidence" value="ECO:0007669"/>
    <property type="project" value="UniProtKB-SubCell"/>
</dbReference>
<keyword evidence="4" id="KW-1003">Cell membrane</keyword>
<sequence>MILPVGGIFLWCPGPRKAKFRDRCDQAYGPRRARGPRRDDPIPPTPARPASGRARRRRTATTSTSTPLGPEDVSLRQVLSLALPALGVLAATPLYLLLDTAVVGRLGGFELAALAAASAVYSQVTTQLTFLSYGTTARAARLYGMGRRSDAVAEGVQSTWVAIGVGLVLAALVGGFAAPIGRFMAADDEVGAASASWLRIAALGIPLVLITMAGNGWLRGLSNTRWPLYFTLAGVVPGAILVPILVNRLGLVGSAIATVTGTAITAACFLAALAREHEGSWRPRWSVIRRQLVLGRDLIVRSLSFQVAFLSAAFVAARWGQAALAAHQIMLQLWNFVSLVLDALAIAAQALTGAALGRGTARPARRVGSLVTGYSVAVAAVIAAVFALGAGLIPQIFTPDEAVHDALSGPWWVLVAMIVAGGVVFALDGVLIGAADAAFLRNVTIASVVLGFLPGVWLAYFFDGGLVGVWSGLLVFVLIRLVAGVWRFRSMRWAENQVD</sequence>
<feature type="transmembrane region" description="Helical" evidence="9">
    <location>
        <begin position="110"/>
        <end position="134"/>
    </location>
</feature>
<evidence type="ECO:0000256" key="5">
    <source>
        <dbReference type="ARBA" id="ARBA00022692"/>
    </source>
</evidence>
<keyword evidence="3" id="KW-0813">Transport</keyword>
<evidence type="ECO:0000256" key="6">
    <source>
        <dbReference type="ARBA" id="ARBA00022989"/>
    </source>
</evidence>
<keyword evidence="7 9" id="KW-0472">Membrane</keyword>
<feature type="transmembrane region" description="Helical" evidence="9">
    <location>
        <begin position="409"/>
        <end position="431"/>
    </location>
</feature>
<dbReference type="AlphaFoldDB" id="I7L8B7"/>
<comment type="similarity">
    <text evidence="2">Belongs to the multi antimicrobial extrusion (MATE) (TC 2.A.66.1) family.</text>
</comment>
<gene>
    <name evidence="10" type="primary">dinF</name>
    <name evidence="10" type="ORF">BN46_0389</name>
</gene>
<dbReference type="Proteomes" id="UP000011016">
    <property type="component" value="Unassembled WGS sequence"/>
</dbReference>
<feature type="transmembrane region" description="Helical" evidence="9">
    <location>
        <begin position="376"/>
        <end position="397"/>
    </location>
</feature>
<evidence type="ECO:0000313" key="10">
    <source>
        <dbReference type="EMBL" id="CCI83137.1"/>
    </source>
</evidence>
<dbReference type="InterPro" id="IPR048279">
    <property type="entry name" value="MdtK-like"/>
</dbReference>
<feature type="transmembrane region" description="Helical" evidence="9">
    <location>
        <begin position="468"/>
        <end position="486"/>
    </location>
</feature>
<feature type="transmembrane region" description="Helical" evidence="9">
    <location>
        <begin position="252"/>
        <end position="274"/>
    </location>
</feature>
<feature type="transmembrane region" description="Helical" evidence="9">
    <location>
        <begin position="226"/>
        <end position="246"/>
    </location>
</feature>
<evidence type="ECO:0000313" key="11">
    <source>
        <dbReference type="Proteomes" id="UP000011016"/>
    </source>
</evidence>
<dbReference type="GO" id="GO:0015297">
    <property type="term" value="F:antiporter activity"/>
    <property type="evidence" value="ECO:0007669"/>
    <property type="project" value="InterPro"/>
</dbReference>
<feature type="region of interest" description="Disordered" evidence="8">
    <location>
        <begin position="27"/>
        <end position="69"/>
    </location>
</feature>
<dbReference type="InterPro" id="IPR044644">
    <property type="entry name" value="DinF-like"/>
</dbReference>
<dbReference type="EMBL" id="CAJZ01000053">
    <property type="protein sequence ID" value="CCI83137.1"/>
    <property type="molecule type" value="Genomic_DNA"/>
</dbReference>
<evidence type="ECO:0000256" key="3">
    <source>
        <dbReference type="ARBA" id="ARBA00022448"/>
    </source>
</evidence>
<feature type="compositionally biased region" description="Low complexity" evidence="8">
    <location>
        <begin position="60"/>
        <end position="69"/>
    </location>
</feature>
<feature type="transmembrane region" description="Helical" evidence="9">
    <location>
        <begin position="197"/>
        <end position="214"/>
    </location>
</feature>
<evidence type="ECO:0000256" key="7">
    <source>
        <dbReference type="ARBA" id="ARBA00023136"/>
    </source>
</evidence>
<protein>
    <submittedName>
        <fullName evidence="10">DNA-damage-inducible protein F</fullName>
    </submittedName>
</protein>
<feature type="transmembrane region" description="Helical" evidence="9">
    <location>
        <begin position="155"/>
        <end position="177"/>
    </location>
</feature>
<evidence type="ECO:0000256" key="4">
    <source>
        <dbReference type="ARBA" id="ARBA00022475"/>
    </source>
</evidence>
<comment type="caution">
    <text evidence="10">The sequence shown here is derived from an EMBL/GenBank/DDBJ whole genome shotgun (WGS) entry which is preliminary data.</text>
</comment>
<dbReference type="InterPro" id="IPR002528">
    <property type="entry name" value="MATE_fam"/>
</dbReference>
<dbReference type="GO" id="GO:0042910">
    <property type="term" value="F:xenobiotic transmembrane transporter activity"/>
    <property type="evidence" value="ECO:0007669"/>
    <property type="project" value="InterPro"/>
</dbReference>
<dbReference type="NCBIfam" id="TIGR00797">
    <property type="entry name" value="matE"/>
    <property type="match status" value="1"/>
</dbReference>
<feature type="transmembrane region" description="Helical" evidence="9">
    <location>
        <begin position="333"/>
        <end position="356"/>
    </location>
</feature>